<accession>A0A319DLN3</accession>
<organism evidence="2 3">
    <name type="scientific">Aspergillus ellipticus CBS 707.79</name>
    <dbReference type="NCBI Taxonomy" id="1448320"/>
    <lineage>
        <taxon>Eukaryota</taxon>
        <taxon>Fungi</taxon>
        <taxon>Dikarya</taxon>
        <taxon>Ascomycota</taxon>
        <taxon>Pezizomycotina</taxon>
        <taxon>Eurotiomycetes</taxon>
        <taxon>Eurotiomycetidae</taxon>
        <taxon>Eurotiales</taxon>
        <taxon>Aspergillaceae</taxon>
        <taxon>Aspergillus</taxon>
        <taxon>Aspergillus subgen. Circumdati</taxon>
    </lineage>
</organism>
<keyword evidence="3" id="KW-1185">Reference proteome</keyword>
<dbReference type="EMBL" id="KZ825813">
    <property type="protein sequence ID" value="PYH98279.1"/>
    <property type="molecule type" value="Genomic_DNA"/>
</dbReference>
<evidence type="ECO:0000313" key="3">
    <source>
        <dbReference type="Proteomes" id="UP000247810"/>
    </source>
</evidence>
<gene>
    <name evidence="2" type="ORF">BO71DRAFT_395387</name>
</gene>
<dbReference type="VEuPathDB" id="FungiDB:BO71DRAFT_395387"/>
<feature type="region of interest" description="Disordered" evidence="1">
    <location>
        <begin position="52"/>
        <end position="86"/>
    </location>
</feature>
<sequence length="102" mass="11134">MYLHHAALCTCRKWWWWSDAGVVGLASNVPRTLSTVLLGTSVPSVPPATKGLGLVDCRGQKDPTRPQRWTSYPDPGPAGLSSANPGPVPWHYGDRLAVARWE</sequence>
<protein>
    <submittedName>
        <fullName evidence="2">Uncharacterized protein</fullName>
    </submittedName>
</protein>
<evidence type="ECO:0000313" key="2">
    <source>
        <dbReference type="EMBL" id="PYH98279.1"/>
    </source>
</evidence>
<dbReference type="Proteomes" id="UP000247810">
    <property type="component" value="Unassembled WGS sequence"/>
</dbReference>
<name>A0A319DLN3_9EURO</name>
<dbReference type="AlphaFoldDB" id="A0A319DLN3"/>
<proteinExistence type="predicted"/>
<evidence type="ECO:0000256" key="1">
    <source>
        <dbReference type="SAM" id="MobiDB-lite"/>
    </source>
</evidence>
<reference evidence="2 3" key="1">
    <citation type="submission" date="2018-02" db="EMBL/GenBank/DDBJ databases">
        <title>The genomes of Aspergillus section Nigri reveals drivers in fungal speciation.</title>
        <authorList>
            <consortium name="DOE Joint Genome Institute"/>
            <person name="Vesth T.C."/>
            <person name="Nybo J."/>
            <person name="Theobald S."/>
            <person name="Brandl J."/>
            <person name="Frisvad J.C."/>
            <person name="Nielsen K.F."/>
            <person name="Lyhne E.K."/>
            <person name="Kogle M.E."/>
            <person name="Kuo A."/>
            <person name="Riley R."/>
            <person name="Clum A."/>
            <person name="Nolan M."/>
            <person name="Lipzen A."/>
            <person name="Salamov A."/>
            <person name="Henrissat B."/>
            <person name="Wiebenga A."/>
            <person name="De vries R.P."/>
            <person name="Grigoriev I.V."/>
            <person name="Mortensen U.H."/>
            <person name="Andersen M.R."/>
            <person name="Baker S.E."/>
        </authorList>
    </citation>
    <scope>NUCLEOTIDE SEQUENCE [LARGE SCALE GENOMIC DNA]</scope>
    <source>
        <strain evidence="2 3">CBS 707.79</strain>
    </source>
</reference>